<feature type="binding site" evidence="10">
    <location>
        <position position="221"/>
    </location>
    <ligand>
        <name>substrate</name>
    </ligand>
</feature>
<dbReference type="CDD" id="cd09122">
    <property type="entry name" value="PLDc_Tdp1_1"/>
    <property type="match status" value="1"/>
</dbReference>
<feature type="active site" description="Nucleophile" evidence="9">
    <location>
        <position position="219"/>
    </location>
</feature>
<keyword evidence="5" id="KW-0378">Hydrolase</keyword>
<evidence type="ECO:0000256" key="1">
    <source>
        <dbReference type="ARBA" id="ARBA00004123"/>
    </source>
</evidence>
<keyword evidence="8" id="KW-0539">Nucleus</keyword>
<accession>A0AAW1NQ82</accession>
<keyword evidence="4" id="KW-0227">DNA damage</keyword>
<evidence type="ECO:0000256" key="4">
    <source>
        <dbReference type="ARBA" id="ARBA00022763"/>
    </source>
</evidence>
<proteinExistence type="inferred from homology"/>
<evidence type="ECO:0000313" key="13">
    <source>
        <dbReference type="Proteomes" id="UP001465755"/>
    </source>
</evidence>
<feature type="active site" description="Proton donor/acceptor" evidence="9">
    <location>
        <position position="447"/>
    </location>
</feature>
<dbReference type="AlphaFoldDB" id="A0AAW1NQ82"/>
<dbReference type="Gene3D" id="3.30.870.10">
    <property type="entry name" value="Endonuclease Chain A"/>
    <property type="match status" value="2"/>
</dbReference>
<evidence type="ECO:0000256" key="5">
    <source>
        <dbReference type="ARBA" id="ARBA00022801"/>
    </source>
</evidence>
<evidence type="ECO:0000256" key="8">
    <source>
        <dbReference type="ARBA" id="ARBA00023242"/>
    </source>
</evidence>
<evidence type="ECO:0000313" key="12">
    <source>
        <dbReference type="EMBL" id="KAK9790113.1"/>
    </source>
</evidence>
<evidence type="ECO:0000256" key="3">
    <source>
        <dbReference type="ARBA" id="ARBA00022722"/>
    </source>
</evidence>
<dbReference type="GO" id="GO:0005634">
    <property type="term" value="C:nucleus"/>
    <property type="evidence" value="ECO:0007669"/>
    <property type="project" value="UniProtKB-SubCell"/>
</dbReference>
<evidence type="ECO:0000256" key="11">
    <source>
        <dbReference type="PIRSR" id="PIRSR610347-3"/>
    </source>
</evidence>
<dbReference type="CDD" id="cd09123">
    <property type="entry name" value="PLDc_Tdp1_2"/>
    <property type="match status" value="1"/>
</dbReference>
<comment type="similarity">
    <text evidence="2">Belongs to the tyrosyl-DNA phosphodiesterase family.</text>
</comment>
<dbReference type="Proteomes" id="UP001465755">
    <property type="component" value="Unassembled WGS sequence"/>
</dbReference>
<evidence type="ECO:0000256" key="7">
    <source>
        <dbReference type="ARBA" id="ARBA00023204"/>
    </source>
</evidence>
<comment type="subcellular location">
    <subcellularLocation>
        <location evidence="1">Nucleus</location>
    </subcellularLocation>
</comment>
<sequence>MDLVCPDGSILTLDRELLIGRGTSSGGLQSVAEASRKHFTLTPIPGLEAAATLQLLGQNSLIVESLQAGAGDEVGDWQFAGLLETGGCTVVAAGSRFYIEARQACSLFVLQKHQPLQGGFALLRAKAIPNWAIQGQLGASLQDLVGPDLEWVLISNYMIDMDWLLSLCPNLCHAKKMIVVHGEKRLGRPETMIAAIEEYGTIGHYEVFAPETRDYQCHHSKFIIAQHPRGLRLIVTTANFNRCEGNTKTQGLWWQDFPKKDESSPVMSHFQKDLTQYLERLRLPEPWRKDLQLLMTAHDFSSARVALVASAPGTHSGPNLDLFGHMKVRALLRRYVVDARFSNTPFVAQSSSVGSLDATWLNNFCYSFLQCRSGLQSSAGNAQAGTLASRHLQLIWPTEQEIRNSIQGWVSGNSLPGKVANVCKALLRPFWHRWGGAPAGRQRAMPHVKTYLRYLVHQDSSCELPWAILTSHNLSKAAWGSLESRDQQLKIRNYELGVMILPGLEAQYRKHRHCNFSCTSPEGSERSVHVLNAGDTLRLYARPSCPASPAQPIASPNHELPLDLPIPYALPPTRYCQQDTPWTMDGAHHGLDANGLDGDGVPDDAYAHMYQFLQDEG</sequence>
<dbReference type="GO" id="GO:0003690">
    <property type="term" value="F:double-stranded DNA binding"/>
    <property type="evidence" value="ECO:0007669"/>
    <property type="project" value="TreeGrafter"/>
</dbReference>
<dbReference type="PANTHER" id="PTHR12415">
    <property type="entry name" value="TYROSYL-DNA PHOSPHODIESTERASE 1"/>
    <property type="match status" value="1"/>
</dbReference>
<keyword evidence="13" id="KW-1185">Reference proteome</keyword>
<evidence type="ECO:0008006" key="14">
    <source>
        <dbReference type="Google" id="ProtNLM"/>
    </source>
</evidence>
<dbReference type="InterPro" id="IPR010347">
    <property type="entry name" value="Tdp1"/>
</dbReference>
<dbReference type="GO" id="GO:0004527">
    <property type="term" value="F:exonuclease activity"/>
    <property type="evidence" value="ECO:0007669"/>
    <property type="project" value="UniProtKB-KW"/>
</dbReference>
<protein>
    <recommendedName>
        <fullName evidence="14">Tyrosyl-DNA phosphodiesterase 1</fullName>
    </recommendedName>
</protein>
<name>A0AAW1NQ82_9CHLO</name>
<evidence type="ECO:0000256" key="10">
    <source>
        <dbReference type="PIRSR" id="PIRSR610347-2"/>
    </source>
</evidence>
<dbReference type="GO" id="GO:0003697">
    <property type="term" value="F:single-stranded DNA binding"/>
    <property type="evidence" value="ECO:0007669"/>
    <property type="project" value="TreeGrafter"/>
</dbReference>
<dbReference type="SUPFAM" id="SSF56024">
    <property type="entry name" value="Phospholipase D/nuclease"/>
    <property type="match status" value="2"/>
</dbReference>
<keyword evidence="6" id="KW-0269">Exonuclease</keyword>
<dbReference type="EMBL" id="JALJOQ010000198">
    <property type="protein sequence ID" value="KAK9790113.1"/>
    <property type="molecule type" value="Genomic_DNA"/>
</dbReference>
<reference evidence="12 13" key="1">
    <citation type="journal article" date="2024" name="Nat. Commun.">
        <title>Phylogenomics reveals the evolutionary origins of lichenization in chlorophyte algae.</title>
        <authorList>
            <person name="Puginier C."/>
            <person name="Libourel C."/>
            <person name="Otte J."/>
            <person name="Skaloud P."/>
            <person name="Haon M."/>
            <person name="Grisel S."/>
            <person name="Petersen M."/>
            <person name="Berrin J.G."/>
            <person name="Delaux P.M."/>
            <person name="Dal Grande F."/>
            <person name="Keller J."/>
        </authorList>
    </citation>
    <scope>NUCLEOTIDE SEQUENCE [LARGE SCALE GENOMIC DNA]</scope>
    <source>
        <strain evidence="12 13">SAG 2036</strain>
    </source>
</reference>
<comment type="caution">
    <text evidence="12">The sequence shown here is derived from an EMBL/GenBank/DDBJ whole genome shotgun (WGS) entry which is preliminary data.</text>
</comment>
<evidence type="ECO:0000256" key="2">
    <source>
        <dbReference type="ARBA" id="ARBA00010205"/>
    </source>
</evidence>
<evidence type="ECO:0000256" key="6">
    <source>
        <dbReference type="ARBA" id="ARBA00022839"/>
    </source>
</evidence>
<dbReference type="GO" id="GO:0006281">
    <property type="term" value="P:DNA repair"/>
    <property type="evidence" value="ECO:0007669"/>
    <property type="project" value="UniProtKB-KW"/>
</dbReference>
<keyword evidence="7" id="KW-0234">DNA repair</keyword>
<dbReference type="PANTHER" id="PTHR12415:SF0">
    <property type="entry name" value="TYROSYL-DNA PHOSPHODIESTERASE 1"/>
    <property type="match status" value="1"/>
</dbReference>
<dbReference type="Pfam" id="PF06087">
    <property type="entry name" value="Tyr-DNA_phospho"/>
    <property type="match status" value="1"/>
</dbReference>
<dbReference type="GO" id="GO:0017005">
    <property type="term" value="F:3'-tyrosyl-DNA phosphodiesterase activity"/>
    <property type="evidence" value="ECO:0007669"/>
    <property type="project" value="TreeGrafter"/>
</dbReference>
<evidence type="ECO:0000256" key="9">
    <source>
        <dbReference type="PIRSR" id="PIRSR610347-1"/>
    </source>
</evidence>
<gene>
    <name evidence="12" type="ORF">WJX73_009660</name>
</gene>
<feature type="site" description="Interaction with DNA" evidence="11">
    <location>
        <position position="475"/>
    </location>
</feature>
<keyword evidence="3" id="KW-0540">Nuclease</keyword>
<feature type="binding site" evidence="10">
    <location>
        <position position="449"/>
    </location>
    <ligand>
        <name>substrate</name>
    </ligand>
</feature>
<organism evidence="12 13">
    <name type="scientific">Symbiochloris irregularis</name>
    <dbReference type="NCBI Taxonomy" id="706552"/>
    <lineage>
        <taxon>Eukaryota</taxon>
        <taxon>Viridiplantae</taxon>
        <taxon>Chlorophyta</taxon>
        <taxon>core chlorophytes</taxon>
        <taxon>Trebouxiophyceae</taxon>
        <taxon>Trebouxiales</taxon>
        <taxon>Trebouxiaceae</taxon>
        <taxon>Symbiochloris</taxon>
    </lineage>
</organism>